<sequence length="119" mass="13241">MAYVASDGSIQLTDEEKRTKAATVAMLRERAEKLHVEVGQVWEYIGAISLVRPDRRTTTSGNGSRIRIVQVAGQGRARTTRYVKVNPPRGGNGGYDRQDHPINSVDLVRAYRLVEEESS</sequence>
<comment type="caution">
    <text evidence="1">The sequence shown here is derived from an EMBL/GenBank/DDBJ whole genome shotgun (WGS) entry which is preliminary data.</text>
</comment>
<gene>
    <name evidence="1" type="ORF">ACT17_32665</name>
</gene>
<proteinExistence type="predicted"/>
<organism evidence="1 2">
    <name type="scientific">Mycolicibacterium conceptionense</name>
    <dbReference type="NCBI Taxonomy" id="451644"/>
    <lineage>
        <taxon>Bacteria</taxon>
        <taxon>Bacillati</taxon>
        <taxon>Actinomycetota</taxon>
        <taxon>Actinomycetes</taxon>
        <taxon>Mycobacteriales</taxon>
        <taxon>Mycobacteriaceae</taxon>
        <taxon>Mycolicibacterium</taxon>
    </lineage>
</organism>
<dbReference type="AlphaFoldDB" id="A0A0J8TWX7"/>
<dbReference type="RefSeq" id="WP_048896519.1">
    <property type="nucleotide sequence ID" value="NZ_LFOD01000064.1"/>
</dbReference>
<evidence type="ECO:0000313" key="1">
    <source>
        <dbReference type="EMBL" id="KMV13936.1"/>
    </source>
</evidence>
<dbReference type="Proteomes" id="UP000037594">
    <property type="component" value="Unassembled WGS sequence"/>
</dbReference>
<accession>A0A0J8TWX7</accession>
<reference evidence="1 2" key="1">
    <citation type="submission" date="2015-06" db="EMBL/GenBank/DDBJ databases">
        <title>Genome sequence of Mycobacterium conceptionense strain MLE.</title>
        <authorList>
            <person name="Greninger A.L."/>
            <person name="Cunningham G."/>
            <person name="Chiu C.Y."/>
            <person name="Miller S."/>
        </authorList>
    </citation>
    <scope>NUCLEOTIDE SEQUENCE [LARGE SCALE GENOMIC DNA]</scope>
    <source>
        <strain evidence="1 2">MLE</strain>
    </source>
</reference>
<evidence type="ECO:0000313" key="2">
    <source>
        <dbReference type="Proteomes" id="UP000037594"/>
    </source>
</evidence>
<dbReference type="PATRIC" id="fig|451644.5.peg.6710"/>
<protein>
    <submittedName>
        <fullName evidence="1">Uncharacterized protein</fullName>
    </submittedName>
</protein>
<name>A0A0J8TWX7_9MYCO</name>
<dbReference type="EMBL" id="LFOD01000064">
    <property type="protein sequence ID" value="KMV13936.1"/>
    <property type="molecule type" value="Genomic_DNA"/>
</dbReference>